<dbReference type="AlphaFoldDB" id="A0A9P0MIW4"/>
<keyword evidence="1" id="KW-0472">Membrane</keyword>
<name>A0A9P0MIW4_NEZVI</name>
<dbReference type="Proteomes" id="UP001152798">
    <property type="component" value="Chromosome 3"/>
</dbReference>
<evidence type="ECO:0000256" key="1">
    <source>
        <dbReference type="SAM" id="Phobius"/>
    </source>
</evidence>
<evidence type="ECO:0000313" key="3">
    <source>
        <dbReference type="Proteomes" id="UP001152798"/>
    </source>
</evidence>
<protein>
    <submittedName>
        <fullName evidence="2">Uncharacterized protein</fullName>
    </submittedName>
</protein>
<proteinExistence type="predicted"/>
<organism evidence="2 3">
    <name type="scientific">Nezara viridula</name>
    <name type="common">Southern green stink bug</name>
    <name type="synonym">Cimex viridulus</name>
    <dbReference type="NCBI Taxonomy" id="85310"/>
    <lineage>
        <taxon>Eukaryota</taxon>
        <taxon>Metazoa</taxon>
        <taxon>Ecdysozoa</taxon>
        <taxon>Arthropoda</taxon>
        <taxon>Hexapoda</taxon>
        <taxon>Insecta</taxon>
        <taxon>Pterygota</taxon>
        <taxon>Neoptera</taxon>
        <taxon>Paraneoptera</taxon>
        <taxon>Hemiptera</taxon>
        <taxon>Heteroptera</taxon>
        <taxon>Panheteroptera</taxon>
        <taxon>Pentatomomorpha</taxon>
        <taxon>Pentatomoidea</taxon>
        <taxon>Pentatomidae</taxon>
        <taxon>Pentatominae</taxon>
        <taxon>Nezara</taxon>
    </lineage>
</organism>
<sequence>MEHQSVEGRTKFLGHQDIFLAIVGFFLNLLVETEGPFESSRHRSRREPYILYPAIK</sequence>
<keyword evidence="1" id="KW-1133">Transmembrane helix</keyword>
<accession>A0A9P0MIW4</accession>
<evidence type="ECO:0000313" key="2">
    <source>
        <dbReference type="EMBL" id="CAH1396654.1"/>
    </source>
</evidence>
<reference evidence="2" key="1">
    <citation type="submission" date="2022-01" db="EMBL/GenBank/DDBJ databases">
        <authorList>
            <person name="King R."/>
        </authorList>
    </citation>
    <scope>NUCLEOTIDE SEQUENCE</scope>
</reference>
<dbReference type="EMBL" id="OV725079">
    <property type="protein sequence ID" value="CAH1396654.1"/>
    <property type="molecule type" value="Genomic_DNA"/>
</dbReference>
<keyword evidence="1" id="KW-0812">Transmembrane</keyword>
<feature type="transmembrane region" description="Helical" evidence="1">
    <location>
        <begin position="12"/>
        <end position="31"/>
    </location>
</feature>
<gene>
    <name evidence="2" type="ORF">NEZAVI_LOCUS6681</name>
</gene>
<keyword evidence="3" id="KW-1185">Reference proteome</keyword>